<organism evidence="2 3">
    <name type="scientific">Rhodotorula toruloides</name>
    <name type="common">Yeast</name>
    <name type="synonym">Rhodosporidium toruloides</name>
    <dbReference type="NCBI Taxonomy" id="5286"/>
    <lineage>
        <taxon>Eukaryota</taxon>
        <taxon>Fungi</taxon>
        <taxon>Dikarya</taxon>
        <taxon>Basidiomycota</taxon>
        <taxon>Pucciniomycotina</taxon>
        <taxon>Microbotryomycetes</taxon>
        <taxon>Sporidiobolales</taxon>
        <taxon>Sporidiobolaceae</taxon>
        <taxon>Rhodotorula</taxon>
    </lineage>
</organism>
<comment type="caution">
    <text evidence="2">The sequence shown here is derived from an EMBL/GenBank/DDBJ whole genome shotgun (WGS) entry which is preliminary data.</text>
</comment>
<reference evidence="2 3" key="1">
    <citation type="journal article" date="2018" name="Elife">
        <title>Functional genomics of lipid metabolism in the oleaginous yeast Rhodosporidium toruloides.</title>
        <authorList>
            <person name="Coradetti S.T."/>
            <person name="Pinel D."/>
            <person name="Geiselman G."/>
            <person name="Ito M."/>
            <person name="Mondo S."/>
            <person name="Reilly M.C."/>
            <person name="Cheng Y.F."/>
            <person name="Bauer S."/>
            <person name="Grigoriev I."/>
            <person name="Gladden J.M."/>
            <person name="Simmons B.A."/>
            <person name="Brem R."/>
            <person name="Arkin A.P."/>
            <person name="Skerker J.M."/>
        </authorList>
    </citation>
    <scope>NUCLEOTIDE SEQUENCE [LARGE SCALE GENOMIC DNA]</scope>
    <source>
        <strain evidence="2 3">NBRC 0880</strain>
    </source>
</reference>
<dbReference type="EMBL" id="LCTV02000005">
    <property type="protein sequence ID" value="PRQ74785.1"/>
    <property type="molecule type" value="Genomic_DNA"/>
</dbReference>
<evidence type="ECO:0000256" key="1">
    <source>
        <dbReference type="SAM" id="MobiDB-lite"/>
    </source>
</evidence>
<feature type="region of interest" description="Disordered" evidence="1">
    <location>
        <begin position="1"/>
        <end position="20"/>
    </location>
</feature>
<evidence type="ECO:0000313" key="2">
    <source>
        <dbReference type="EMBL" id="PRQ74785.1"/>
    </source>
</evidence>
<proteinExistence type="predicted"/>
<gene>
    <name evidence="2" type="ORF">AAT19DRAFT_13807</name>
</gene>
<protein>
    <submittedName>
        <fullName evidence="2">Uncharacterized protein</fullName>
    </submittedName>
</protein>
<dbReference type="OrthoDB" id="2520748at2759"/>
<sequence length="225" mass="24474">MRVALGTALGSMKPRTSTTPAGCLQRLTLNMPSTLISPTKLRSGGVETSTQDRLHLTLPALPIRVVLARDWEGRSQWALAQRDINVPADIREIAGPAFLKAQHALPKSASCAYASSGLGPRLIKGGITVRLSSGTGRKDIQVCLWQDNAEGYQRAGLTHLSAVAPRKVVFDLTLEHRALNPRPTLHFRLTFDLDYGQPGHAGAVTAHEIVARSLGERAPRVLRRW</sequence>
<accession>A0A2T0A9U8</accession>
<dbReference type="Proteomes" id="UP000239560">
    <property type="component" value="Unassembled WGS sequence"/>
</dbReference>
<name>A0A2T0A9U8_RHOTO</name>
<evidence type="ECO:0000313" key="3">
    <source>
        <dbReference type="Proteomes" id="UP000239560"/>
    </source>
</evidence>
<dbReference type="AlphaFoldDB" id="A0A2T0A9U8"/>